<evidence type="ECO:0000256" key="2">
    <source>
        <dbReference type="ARBA" id="ARBA00012528"/>
    </source>
</evidence>
<gene>
    <name evidence="7" type="ORF">MED297_11370</name>
</gene>
<feature type="modified residue" description="4-aspartylphosphate" evidence="4">
    <location>
        <position position="58"/>
    </location>
</feature>
<dbReference type="PANTHER" id="PTHR45138">
    <property type="entry name" value="REGULATORY COMPONENTS OF SENSORY TRANSDUCTION SYSTEM"/>
    <property type="match status" value="1"/>
</dbReference>
<dbReference type="InterPro" id="IPR000160">
    <property type="entry name" value="GGDEF_dom"/>
</dbReference>
<name>A4BAZ9_9GAMM</name>
<dbReference type="SMART" id="SM00267">
    <property type="entry name" value="GGDEF"/>
    <property type="match status" value="1"/>
</dbReference>
<dbReference type="PROSITE" id="PS50887">
    <property type="entry name" value="GGDEF"/>
    <property type="match status" value="1"/>
</dbReference>
<dbReference type="Pfam" id="PF00072">
    <property type="entry name" value="Response_reg"/>
    <property type="match status" value="1"/>
</dbReference>
<comment type="caution">
    <text evidence="7">The sequence shown here is derived from an EMBL/GenBank/DDBJ whole genome shotgun (WGS) entry which is preliminary data.</text>
</comment>
<sequence>MNNTLPASSEILIVDDDPSVVMSLYQVMSDIGRVRFAETAEQTFSMISEKHPDLILLDIELPDANGLDVCTKLKAMPSTQDIPVLVITSHADVGFEESVFEVGAGDYIHKPLNPRVLAARAKTHLAYYHALKLLDKQARTDQLTKLANRWVFDDQLTSELGRANRQKNPISLIMLDIDNFKAFNDQFGHIEGDKCLQAVSTVFSDAILRSGDLVARYGGEEFAVLLPETDALGVQKVAERIRANVEALAIPHADDATFPVVTVSVGCCTSATGSVIDAASALQIADQALYQSKHEGKNCVNFLLVE</sequence>
<dbReference type="OrthoDB" id="9812260at2"/>
<dbReference type="CDD" id="cd01949">
    <property type="entry name" value="GGDEF"/>
    <property type="match status" value="1"/>
</dbReference>
<dbReference type="PROSITE" id="PS50110">
    <property type="entry name" value="RESPONSE_REGULATORY"/>
    <property type="match status" value="1"/>
</dbReference>
<dbReference type="InterPro" id="IPR050469">
    <property type="entry name" value="Diguanylate_Cyclase"/>
</dbReference>
<dbReference type="GO" id="GO:1902201">
    <property type="term" value="P:negative regulation of bacterial-type flagellum-dependent cell motility"/>
    <property type="evidence" value="ECO:0007669"/>
    <property type="project" value="TreeGrafter"/>
</dbReference>
<feature type="domain" description="Response regulatory" evidence="5">
    <location>
        <begin position="10"/>
        <end position="125"/>
    </location>
</feature>
<organism evidence="7 8">
    <name type="scientific">Reinekea blandensis MED297</name>
    <dbReference type="NCBI Taxonomy" id="314283"/>
    <lineage>
        <taxon>Bacteria</taxon>
        <taxon>Pseudomonadati</taxon>
        <taxon>Pseudomonadota</taxon>
        <taxon>Gammaproteobacteria</taxon>
        <taxon>Oceanospirillales</taxon>
        <taxon>Saccharospirillaceae</taxon>
        <taxon>Reinekea</taxon>
    </lineage>
</organism>
<comment type="cofactor">
    <cofactor evidence="1">
        <name>Mg(2+)</name>
        <dbReference type="ChEBI" id="CHEBI:18420"/>
    </cofactor>
</comment>
<dbReference type="RefSeq" id="WP_008041843.1">
    <property type="nucleotide sequence ID" value="NZ_CH724149.1"/>
</dbReference>
<dbReference type="InterPro" id="IPR029787">
    <property type="entry name" value="Nucleotide_cyclase"/>
</dbReference>
<dbReference type="HOGENOM" id="CLU_000445_11_28_6"/>
<dbReference type="InterPro" id="IPR043128">
    <property type="entry name" value="Rev_trsase/Diguanyl_cyclase"/>
</dbReference>
<dbReference type="EMBL" id="AAOE01000003">
    <property type="protein sequence ID" value="EAR10612.1"/>
    <property type="molecule type" value="Genomic_DNA"/>
</dbReference>
<evidence type="ECO:0000259" key="5">
    <source>
        <dbReference type="PROSITE" id="PS50110"/>
    </source>
</evidence>
<dbReference type="AlphaFoldDB" id="A4BAZ9"/>
<dbReference type="InterPro" id="IPR001789">
    <property type="entry name" value="Sig_transdc_resp-reg_receiver"/>
</dbReference>
<dbReference type="SMART" id="SM00448">
    <property type="entry name" value="REC"/>
    <property type="match status" value="1"/>
</dbReference>
<dbReference type="Gene3D" id="3.40.50.2300">
    <property type="match status" value="1"/>
</dbReference>
<evidence type="ECO:0000313" key="7">
    <source>
        <dbReference type="EMBL" id="EAR10612.1"/>
    </source>
</evidence>
<dbReference type="EC" id="2.7.7.65" evidence="2"/>
<dbReference type="Pfam" id="PF00990">
    <property type="entry name" value="GGDEF"/>
    <property type="match status" value="1"/>
</dbReference>
<dbReference type="SUPFAM" id="SSF52172">
    <property type="entry name" value="CheY-like"/>
    <property type="match status" value="1"/>
</dbReference>
<dbReference type="FunFam" id="3.30.70.270:FF:000001">
    <property type="entry name" value="Diguanylate cyclase domain protein"/>
    <property type="match status" value="1"/>
</dbReference>
<evidence type="ECO:0000256" key="4">
    <source>
        <dbReference type="PROSITE-ProRule" id="PRU00169"/>
    </source>
</evidence>
<dbReference type="STRING" id="314283.MED297_11370"/>
<accession>A4BAZ9</accession>
<evidence type="ECO:0000313" key="8">
    <source>
        <dbReference type="Proteomes" id="UP000005953"/>
    </source>
</evidence>
<dbReference type="GO" id="GO:0000160">
    <property type="term" value="P:phosphorelay signal transduction system"/>
    <property type="evidence" value="ECO:0007669"/>
    <property type="project" value="InterPro"/>
</dbReference>
<keyword evidence="8" id="KW-1185">Reference proteome</keyword>
<protein>
    <recommendedName>
        <fullName evidence="2">diguanylate cyclase</fullName>
        <ecNumber evidence="2">2.7.7.65</ecNumber>
    </recommendedName>
</protein>
<proteinExistence type="predicted"/>
<dbReference type="Gene3D" id="3.30.70.270">
    <property type="match status" value="1"/>
</dbReference>
<dbReference type="SUPFAM" id="SSF55073">
    <property type="entry name" value="Nucleotide cyclase"/>
    <property type="match status" value="1"/>
</dbReference>
<dbReference type="GO" id="GO:0043709">
    <property type="term" value="P:cell adhesion involved in single-species biofilm formation"/>
    <property type="evidence" value="ECO:0007669"/>
    <property type="project" value="TreeGrafter"/>
</dbReference>
<dbReference type="InterPro" id="IPR011006">
    <property type="entry name" value="CheY-like_superfamily"/>
</dbReference>
<comment type="catalytic activity">
    <reaction evidence="3">
        <text>2 GTP = 3',3'-c-di-GMP + 2 diphosphate</text>
        <dbReference type="Rhea" id="RHEA:24898"/>
        <dbReference type="ChEBI" id="CHEBI:33019"/>
        <dbReference type="ChEBI" id="CHEBI:37565"/>
        <dbReference type="ChEBI" id="CHEBI:58805"/>
        <dbReference type="EC" id="2.7.7.65"/>
    </reaction>
</comment>
<dbReference type="GO" id="GO:0005886">
    <property type="term" value="C:plasma membrane"/>
    <property type="evidence" value="ECO:0007669"/>
    <property type="project" value="TreeGrafter"/>
</dbReference>
<dbReference type="Proteomes" id="UP000005953">
    <property type="component" value="Unassembled WGS sequence"/>
</dbReference>
<dbReference type="GO" id="GO:0052621">
    <property type="term" value="F:diguanylate cyclase activity"/>
    <property type="evidence" value="ECO:0007669"/>
    <property type="project" value="UniProtKB-EC"/>
</dbReference>
<evidence type="ECO:0000256" key="1">
    <source>
        <dbReference type="ARBA" id="ARBA00001946"/>
    </source>
</evidence>
<feature type="domain" description="GGDEF" evidence="6">
    <location>
        <begin position="168"/>
        <end position="305"/>
    </location>
</feature>
<dbReference type="NCBIfam" id="TIGR00254">
    <property type="entry name" value="GGDEF"/>
    <property type="match status" value="1"/>
</dbReference>
<evidence type="ECO:0000259" key="6">
    <source>
        <dbReference type="PROSITE" id="PS50887"/>
    </source>
</evidence>
<reference evidence="7 8" key="1">
    <citation type="submission" date="2006-02" db="EMBL/GenBank/DDBJ databases">
        <authorList>
            <person name="Pinhassi J."/>
            <person name="Pedros-Alio C."/>
            <person name="Ferriera S."/>
            <person name="Johnson J."/>
            <person name="Kravitz S."/>
            <person name="Halpern A."/>
            <person name="Remington K."/>
            <person name="Beeson K."/>
            <person name="Tran B."/>
            <person name="Rogers Y.-H."/>
            <person name="Friedman R."/>
            <person name="Venter J.C."/>
        </authorList>
    </citation>
    <scope>NUCLEOTIDE SEQUENCE [LARGE SCALE GENOMIC DNA]</scope>
    <source>
        <strain evidence="7 8">MED297</strain>
    </source>
</reference>
<keyword evidence="4" id="KW-0597">Phosphoprotein</keyword>
<evidence type="ECO:0000256" key="3">
    <source>
        <dbReference type="ARBA" id="ARBA00034247"/>
    </source>
</evidence>
<dbReference type="PANTHER" id="PTHR45138:SF9">
    <property type="entry name" value="DIGUANYLATE CYCLASE DGCM-RELATED"/>
    <property type="match status" value="1"/>
</dbReference>